<keyword evidence="1" id="KW-0378">Hydrolase</keyword>
<dbReference type="Proteomes" id="UP001349994">
    <property type="component" value="Unassembled WGS sequence"/>
</dbReference>
<feature type="chain" id="PRO_5046747758" description="Sortase" evidence="3">
    <location>
        <begin position="21"/>
        <end position="283"/>
    </location>
</feature>
<sequence length="283" mass="28390">MGRKTIALALVLTAVIAVPAASLAWGADTPDRPDAEPLFADGTRSTVAPAVPGAPLAVGAPVRARLASPSIRSEAAAGARAGQMERPPVAARGAEALGDALATLGRTPGATSHDATSAPAAPSRRSSPTAWAEPEPKPADRAAAPSNERAAEQKPEAAPAPAARTLTVGGAVIPYRDVRGGTTPSSGAGLWLGSDDVDDGSWGYFVGHNPGSFAPVRHLAVGDSVVLCNGNGDHRAYTVRTVFTVEAAATWKAIASHVTGYGESVILQTCTGDGATNTIAVAA</sequence>
<organism evidence="4 5">
    <name type="scientific">Adlercreutzia wanghongyangiae</name>
    <dbReference type="NCBI Taxonomy" id="3111451"/>
    <lineage>
        <taxon>Bacteria</taxon>
        <taxon>Bacillati</taxon>
        <taxon>Actinomycetota</taxon>
        <taxon>Coriobacteriia</taxon>
        <taxon>Eggerthellales</taxon>
        <taxon>Eggerthellaceae</taxon>
        <taxon>Adlercreutzia</taxon>
    </lineage>
</organism>
<evidence type="ECO:0000313" key="4">
    <source>
        <dbReference type="EMBL" id="MEC4176492.1"/>
    </source>
</evidence>
<dbReference type="Gene3D" id="2.40.260.10">
    <property type="entry name" value="Sortase"/>
    <property type="match status" value="1"/>
</dbReference>
<evidence type="ECO:0000256" key="3">
    <source>
        <dbReference type="SAM" id="SignalP"/>
    </source>
</evidence>
<dbReference type="InterPro" id="IPR005754">
    <property type="entry name" value="Sortase"/>
</dbReference>
<feature type="signal peptide" evidence="3">
    <location>
        <begin position="1"/>
        <end position="20"/>
    </location>
</feature>
<keyword evidence="5" id="KW-1185">Reference proteome</keyword>
<keyword evidence="3" id="KW-0732">Signal</keyword>
<evidence type="ECO:0008006" key="6">
    <source>
        <dbReference type="Google" id="ProtNLM"/>
    </source>
</evidence>
<dbReference type="EMBL" id="JAYMFF010000015">
    <property type="protein sequence ID" value="MEC4176492.1"/>
    <property type="molecule type" value="Genomic_DNA"/>
</dbReference>
<feature type="region of interest" description="Disordered" evidence="2">
    <location>
        <begin position="104"/>
        <end position="165"/>
    </location>
</feature>
<feature type="compositionally biased region" description="Low complexity" evidence="2">
    <location>
        <begin position="115"/>
        <end position="130"/>
    </location>
</feature>
<reference evidence="4 5" key="1">
    <citation type="submission" date="2024-01" db="EMBL/GenBank/DDBJ databases">
        <title>novel species in genus Adlercreutzia.</title>
        <authorList>
            <person name="Liu X."/>
        </authorList>
    </citation>
    <scope>NUCLEOTIDE SEQUENCE [LARGE SCALE GENOMIC DNA]</scope>
    <source>
        <strain evidence="4 5">R7</strain>
    </source>
</reference>
<accession>A0ABU6IJ82</accession>
<evidence type="ECO:0000256" key="1">
    <source>
        <dbReference type="ARBA" id="ARBA00022801"/>
    </source>
</evidence>
<dbReference type="Pfam" id="PF04203">
    <property type="entry name" value="Sortase"/>
    <property type="match status" value="1"/>
</dbReference>
<comment type="caution">
    <text evidence="4">The sequence shown here is derived from an EMBL/GenBank/DDBJ whole genome shotgun (WGS) entry which is preliminary data.</text>
</comment>
<evidence type="ECO:0000313" key="5">
    <source>
        <dbReference type="Proteomes" id="UP001349994"/>
    </source>
</evidence>
<dbReference type="RefSeq" id="WP_338210826.1">
    <property type="nucleotide sequence ID" value="NZ_JAYMFF010000015.1"/>
</dbReference>
<protein>
    <recommendedName>
        <fullName evidence="6">Sortase</fullName>
    </recommendedName>
</protein>
<gene>
    <name evidence="4" type="ORF">VIN30_08555</name>
</gene>
<proteinExistence type="predicted"/>
<name>A0ABU6IJ82_9ACTN</name>
<evidence type="ECO:0000256" key="2">
    <source>
        <dbReference type="SAM" id="MobiDB-lite"/>
    </source>
</evidence>
<dbReference type="InterPro" id="IPR023365">
    <property type="entry name" value="Sortase_dom-sf"/>
</dbReference>